<sequence length="156" mass="16420">MMETVVPQHQRRVAANSAFFGGGSSDSGGSSTSTSPSPPDHFGNTHGVFAAQQFSPTAIDSAYVSTTSSPSGAGRFNIWATNTAADAAEDKANNGRRHLFAEYDTRHQVPAGSVREKGCPEAVSLSSSTRLKHSSVAFADKPMRNVFIEPNSGMRG</sequence>
<dbReference type="AlphaFoldDB" id="A0A914WQ80"/>
<evidence type="ECO:0000256" key="1">
    <source>
        <dbReference type="SAM" id="MobiDB-lite"/>
    </source>
</evidence>
<proteinExistence type="predicted"/>
<evidence type="ECO:0000313" key="3">
    <source>
        <dbReference type="WBParaSite" id="PSAMB.scaffold4744size13664.g25080.t1"/>
    </source>
</evidence>
<name>A0A914WQ80_9BILA</name>
<protein>
    <submittedName>
        <fullName evidence="3">Uncharacterized protein</fullName>
    </submittedName>
</protein>
<organism evidence="2 3">
    <name type="scientific">Plectus sambesii</name>
    <dbReference type="NCBI Taxonomy" id="2011161"/>
    <lineage>
        <taxon>Eukaryota</taxon>
        <taxon>Metazoa</taxon>
        <taxon>Ecdysozoa</taxon>
        <taxon>Nematoda</taxon>
        <taxon>Chromadorea</taxon>
        <taxon>Plectida</taxon>
        <taxon>Plectina</taxon>
        <taxon>Plectoidea</taxon>
        <taxon>Plectidae</taxon>
        <taxon>Plectus</taxon>
    </lineage>
</organism>
<keyword evidence="2" id="KW-1185">Reference proteome</keyword>
<accession>A0A914WQ80</accession>
<dbReference type="WBParaSite" id="PSAMB.scaffold4744size13664.g25080.t1">
    <property type="protein sequence ID" value="PSAMB.scaffold4744size13664.g25080.t1"/>
    <property type="gene ID" value="PSAMB.scaffold4744size13664.g25080"/>
</dbReference>
<feature type="region of interest" description="Disordered" evidence="1">
    <location>
        <begin position="18"/>
        <end position="46"/>
    </location>
</feature>
<reference evidence="3" key="1">
    <citation type="submission" date="2022-11" db="UniProtKB">
        <authorList>
            <consortium name="WormBaseParasite"/>
        </authorList>
    </citation>
    <scope>IDENTIFICATION</scope>
</reference>
<evidence type="ECO:0000313" key="2">
    <source>
        <dbReference type="Proteomes" id="UP000887566"/>
    </source>
</evidence>
<dbReference type="Proteomes" id="UP000887566">
    <property type="component" value="Unplaced"/>
</dbReference>